<keyword evidence="1" id="KW-0472">Membrane</keyword>
<reference evidence="2" key="1">
    <citation type="journal article" date="2014" name="Front. Microbiol.">
        <title>High frequency of phylogenetically diverse reductive dehalogenase-homologous genes in deep subseafloor sedimentary metagenomes.</title>
        <authorList>
            <person name="Kawai M."/>
            <person name="Futagami T."/>
            <person name="Toyoda A."/>
            <person name="Takaki Y."/>
            <person name="Nishi S."/>
            <person name="Hori S."/>
            <person name="Arai W."/>
            <person name="Tsubouchi T."/>
            <person name="Morono Y."/>
            <person name="Uchiyama I."/>
            <person name="Ito T."/>
            <person name="Fujiyama A."/>
            <person name="Inagaki F."/>
            <person name="Takami H."/>
        </authorList>
    </citation>
    <scope>NUCLEOTIDE SEQUENCE</scope>
    <source>
        <strain evidence="2">Expedition CK06-06</strain>
    </source>
</reference>
<feature type="non-terminal residue" evidence="2">
    <location>
        <position position="51"/>
    </location>
</feature>
<evidence type="ECO:0000313" key="2">
    <source>
        <dbReference type="EMBL" id="GAI79957.1"/>
    </source>
</evidence>
<name>X1RGY8_9ZZZZ</name>
<dbReference type="EMBL" id="BARW01013441">
    <property type="protein sequence ID" value="GAI79957.1"/>
    <property type="molecule type" value="Genomic_DNA"/>
</dbReference>
<dbReference type="AlphaFoldDB" id="X1RGY8"/>
<organism evidence="2">
    <name type="scientific">marine sediment metagenome</name>
    <dbReference type="NCBI Taxonomy" id="412755"/>
    <lineage>
        <taxon>unclassified sequences</taxon>
        <taxon>metagenomes</taxon>
        <taxon>ecological metagenomes</taxon>
    </lineage>
</organism>
<feature type="transmembrane region" description="Helical" evidence="1">
    <location>
        <begin position="29"/>
        <end position="47"/>
    </location>
</feature>
<sequence>MDRSLDKMPSKEEGEVEYQASRYDNLPRVVKIIFLVLTIAGVGLDYLRFTG</sequence>
<evidence type="ECO:0000256" key="1">
    <source>
        <dbReference type="SAM" id="Phobius"/>
    </source>
</evidence>
<gene>
    <name evidence="2" type="ORF">S12H4_24640</name>
</gene>
<comment type="caution">
    <text evidence="2">The sequence shown here is derived from an EMBL/GenBank/DDBJ whole genome shotgun (WGS) entry which is preliminary data.</text>
</comment>
<accession>X1RGY8</accession>
<proteinExistence type="predicted"/>
<protein>
    <submittedName>
        <fullName evidence="2">Uncharacterized protein</fullName>
    </submittedName>
</protein>
<keyword evidence="1" id="KW-0812">Transmembrane</keyword>
<keyword evidence="1" id="KW-1133">Transmembrane helix</keyword>